<evidence type="ECO:0000313" key="3">
    <source>
        <dbReference type="Proteomes" id="UP001058974"/>
    </source>
</evidence>
<gene>
    <name evidence="2" type="ORF">KIW84_052289</name>
</gene>
<reference evidence="2 3" key="1">
    <citation type="journal article" date="2022" name="Nat. Genet.">
        <title>Improved pea reference genome and pan-genome highlight genomic features and evolutionary characteristics.</title>
        <authorList>
            <person name="Yang T."/>
            <person name="Liu R."/>
            <person name="Luo Y."/>
            <person name="Hu S."/>
            <person name="Wang D."/>
            <person name="Wang C."/>
            <person name="Pandey M.K."/>
            <person name="Ge S."/>
            <person name="Xu Q."/>
            <person name="Li N."/>
            <person name="Li G."/>
            <person name="Huang Y."/>
            <person name="Saxena R.K."/>
            <person name="Ji Y."/>
            <person name="Li M."/>
            <person name="Yan X."/>
            <person name="He Y."/>
            <person name="Liu Y."/>
            <person name="Wang X."/>
            <person name="Xiang C."/>
            <person name="Varshney R.K."/>
            <person name="Ding H."/>
            <person name="Gao S."/>
            <person name="Zong X."/>
        </authorList>
    </citation>
    <scope>NUCLEOTIDE SEQUENCE [LARGE SCALE GENOMIC DNA]</scope>
    <source>
        <strain evidence="2 3">cv. Zhongwan 6</strain>
    </source>
</reference>
<evidence type="ECO:0000256" key="1">
    <source>
        <dbReference type="SAM" id="Phobius"/>
    </source>
</evidence>
<dbReference type="GO" id="GO:2000762">
    <property type="term" value="P:regulation of phenylpropanoid metabolic process"/>
    <property type="evidence" value="ECO:0007669"/>
    <property type="project" value="InterPro"/>
</dbReference>
<feature type="transmembrane region" description="Helical" evidence="1">
    <location>
        <begin position="12"/>
        <end position="30"/>
    </location>
</feature>
<dbReference type="Gramene" id="Psat05G0228900-T1">
    <property type="protein sequence ID" value="KAI5405443.1"/>
    <property type="gene ID" value="KIW84_052289"/>
</dbReference>
<dbReference type="PANTHER" id="PTHR33739:SF3">
    <property type="entry name" value="OS07G0681500 PROTEIN"/>
    <property type="match status" value="1"/>
</dbReference>
<protein>
    <submittedName>
        <fullName evidence="2">Uncharacterized protein</fullName>
    </submittedName>
</protein>
<keyword evidence="3" id="KW-1185">Reference proteome</keyword>
<comment type="caution">
    <text evidence="2">The sequence shown here is derived from an EMBL/GenBank/DDBJ whole genome shotgun (WGS) entry which is preliminary data.</text>
</comment>
<dbReference type="EMBL" id="JAMSHJ010000005">
    <property type="protein sequence ID" value="KAI5405443.1"/>
    <property type="molecule type" value="Genomic_DNA"/>
</dbReference>
<keyword evidence="1" id="KW-1133">Transmembrane helix</keyword>
<dbReference type="AlphaFoldDB" id="A0A9D5AEQ3"/>
<accession>A0A9D5AEQ3</accession>
<dbReference type="Proteomes" id="UP001058974">
    <property type="component" value="Chromosome 5"/>
</dbReference>
<keyword evidence="1" id="KW-0472">Membrane</keyword>
<dbReference type="PANTHER" id="PTHR33739">
    <property type="entry name" value="OS07G0681500 PROTEIN"/>
    <property type="match status" value="1"/>
</dbReference>
<organism evidence="2 3">
    <name type="scientific">Pisum sativum</name>
    <name type="common">Garden pea</name>
    <name type="synonym">Lathyrus oleraceus</name>
    <dbReference type="NCBI Taxonomy" id="3888"/>
    <lineage>
        <taxon>Eukaryota</taxon>
        <taxon>Viridiplantae</taxon>
        <taxon>Streptophyta</taxon>
        <taxon>Embryophyta</taxon>
        <taxon>Tracheophyta</taxon>
        <taxon>Spermatophyta</taxon>
        <taxon>Magnoliopsida</taxon>
        <taxon>eudicotyledons</taxon>
        <taxon>Gunneridae</taxon>
        <taxon>Pentapetalae</taxon>
        <taxon>rosids</taxon>
        <taxon>fabids</taxon>
        <taxon>Fabales</taxon>
        <taxon>Fabaceae</taxon>
        <taxon>Papilionoideae</taxon>
        <taxon>50 kb inversion clade</taxon>
        <taxon>NPAAA clade</taxon>
        <taxon>Hologalegina</taxon>
        <taxon>IRL clade</taxon>
        <taxon>Fabeae</taxon>
        <taxon>Lathyrus</taxon>
    </lineage>
</organism>
<proteinExistence type="predicted"/>
<name>A0A9D5AEQ3_PEA</name>
<keyword evidence="1" id="KW-0812">Transmembrane</keyword>
<evidence type="ECO:0000313" key="2">
    <source>
        <dbReference type="EMBL" id="KAI5405443.1"/>
    </source>
</evidence>
<dbReference type="InterPro" id="IPR039638">
    <property type="entry name" value="MED33A/B"/>
</dbReference>
<sequence>MAPHVEKKTARSGLHGLLGGICALTVAVFLDSSCSPELNTYMHNIKAVSSPPAKVLFPILLCFDPQSAPVQTKFVSAAMSERGVVKGNIKLGDLVVIADLQKVIHKRVMRHSNTIKDQKYLIVGACIARNLMDTPVYFLPEAERPTTAKIICGASLSHRWYIQEHVVHYVVELPASPKPHGHSRTRGLFVDNFSMLSDVLHEIFGVDIVHIFPLHGVVPAVVAYLLPFCEAFGLVTPISNSIDDESSTSVYMAFSLSISFPHSLMETL</sequence>
<dbReference type="GO" id="GO:0016592">
    <property type="term" value="C:mediator complex"/>
    <property type="evidence" value="ECO:0007669"/>
    <property type="project" value="InterPro"/>
</dbReference>